<comment type="similarity">
    <text evidence="1 3">Belongs to the sulfotransferase 1 family.</text>
</comment>
<dbReference type="SUPFAM" id="SSF52540">
    <property type="entry name" value="P-loop containing nucleoside triphosphate hydrolases"/>
    <property type="match status" value="1"/>
</dbReference>
<dbReference type="EC" id="2.8.2.-" evidence="3"/>
<evidence type="ECO:0000313" key="5">
    <source>
        <dbReference type="EMBL" id="BAT89342.1"/>
    </source>
</evidence>
<keyword evidence="2 3" id="KW-0808">Transferase</keyword>
<accession>A0A0S3S950</accession>
<dbReference type="InterPro" id="IPR000863">
    <property type="entry name" value="Sulfotransferase_dom"/>
</dbReference>
<dbReference type="OrthoDB" id="205623at2759"/>
<dbReference type="Proteomes" id="UP000291084">
    <property type="component" value="Chromosome 6"/>
</dbReference>
<reference evidence="5 6" key="1">
    <citation type="journal article" date="2015" name="Sci. Rep.">
        <title>The power of single molecule real-time sequencing technology in the de novo assembly of a eukaryotic genome.</title>
        <authorList>
            <person name="Sakai H."/>
            <person name="Naito K."/>
            <person name="Ogiso-Tanaka E."/>
            <person name="Takahashi Y."/>
            <person name="Iseki K."/>
            <person name="Muto C."/>
            <person name="Satou K."/>
            <person name="Teruya K."/>
            <person name="Shiroma A."/>
            <person name="Shimoji M."/>
            <person name="Hirano T."/>
            <person name="Itoh T."/>
            <person name="Kaga A."/>
            <person name="Tomooka N."/>
        </authorList>
    </citation>
    <scope>NUCLEOTIDE SEQUENCE [LARGE SCALE GENOMIC DNA]</scope>
    <source>
        <strain evidence="6">cv. Shumari</strain>
    </source>
</reference>
<dbReference type="GO" id="GO:0008146">
    <property type="term" value="F:sulfotransferase activity"/>
    <property type="evidence" value="ECO:0007669"/>
    <property type="project" value="InterPro"/>
</dbReference>
<dbReference type="InterPro" id="IPR027417">
    <property type="entry name" value="P-loop_NTPase"/>
</dbReference>
<dbReference type="Gene3D" id="3.40.50.300">
    <property type="entry name" value="P-loop containing nucleotide triphosphate hydrolases"/>
    <property type="match status" value="1"/>
</dbReference>
<name>A0A0S3S950_PHAAN</name>
<evidence type="ECO:0000256" key="3">
    <source>
        <dbReference type="RuleBase" id="RU361155"/>
    </source>
</evidence>
<dbReference type="Pfam" id="PF00685">
    <property type="entry name" value="Sulfotransfer_1"/>
    <property type="match status" value="1"/>
</dbReference>
<keyword evidence="6" id="KW-1185">Reference proteome</keyword>
<gene>
    <name evidence="5" type="primary">Vigan.06G027400</name>
    <name evidence="5" type="ORF">VIGAN_06027400</name>
</gene>
<evidence type="ECO:0000256" key="2">
    <source>
        <dbReference type="ARBA" id="ARBA00022679"/>
    </source>
</evidence>
<organism evidence="5 6">
    <name type="scientific">Vigna angularis var. angularis</name>
    <dbReference type="NCBI Taxonomy" id="157739"/>
    <lineage>
        <taxon>Eukaryota</taxon>
        <taxon>Viridiplantae</taxon>
        <taxon>Streptophyta</taxon>
        <taxon>Embryophyta</taxon>
        <taxon>Tracheophyta</taxon>
        <taxon>Spermatophyta</taxon>
        <taxon>Magnoliopsida</taxon>
        <taxon>eudicotyledons</taxon>
        <taxon>Gunneridae</taxon>
        <taxon>Pentapetalae</taxon>
        <taxon>rosids</taxon>
        <taxon>fabids</taxon>
        <taxon>Fabales</taxon>
        <taxon>Fabaceae</taxon>
        <taxon>Papilionoideae</taxon>
        <taxon>50 kb inversion clade</taxon>
        <taxon>NPAAA clade</taxon>
        <taxon>indigoferoid/millettioid clade</taxon>
        <taxon>Phaseoleae</taxon>
        <taxon>Vigna</taxon>
    </lineage>
</organism>
<feature type="domain" description="Sulfotransferase" evidence="4">
    <location>
        <begin position="58"/>
        <end position="288"/>
    </location>
</feature>
<dbReference type="EMBL" id="AP015039">
    <property type="protein sequence ID" value="BAT89342.1"/>
    <property type="molecule type" value="Genomic_DNA"/>
</dbReference>
<evidence type="ECO:0000313" key="6">
    <source>
        <dbReference type="Proteomes" id="UP000291084"/>
    </source>
</evidence>
<sequence length="389" mass="44626">MAMASDKQANEENELLLSLPKERGLGAAPYLHLFQDFWCPSFYFPGVNNFQKHFHAKDSDVFVASFPKSGTTWLKALTFVIINHQRFSSFEHHPLLSSNPHELVSFPEFILSHDLDDQILSLSNMSEPRLLATHLPFPSLPKSITKSNCKIIYICRNPFDTFVSAWEFFTKKSSVSSPALTFEEAFEKYCNGIMGFGPWWSHMLGYWNESITRPNKVLFLKYEDLKEDSVFHVKRMIEFLDTPVKGESTAVIENIINLCRFEKMKDLEVNKSGEIDNIAEKKNFFRKAANFVEYVRENEIKGSLQDAWLDNIEFDPKYSALNFGAAMVCRTCRSVNKMEGPTWLYLTEKQKSDGRNSLKVANGRQQHGNLAGNARGSTRTRLENLALKE</sequence>
<evidence type="ECO:0000259" key="4">
    <source>
        <dbReference type="Pfam" id="PF00685"/>
    </source>
</evidence>
<protein>
    <recommendedName>
        <fullName evidence="3">Sulfotransferase</fullName>
        <ecNumber evidence="3">2.8.2.-</ecNumber>
    </recommendedName>
</protein>
<proteinExistence type="inferred from homology"/>
<dbReference type="AlphaFoldDB" id="A0A0S3S950"/>
<evidence type="ECO:0000256" key="1">
    <source>
        <dbReference type="ARBA" id="ARBA00005771"/>
    </source>
</evidence>
<dbReference type="PANTHER" id="PTHR11783">
    <property type="entry name" value="SULFOTRANSFERASE SULT"/>
    <property type="match status" value="1"/>
</dbReference>